<dbReference type="AlphaFoldDB" id="X6MK68"/>
<organism evidence="2 3">
    <name type="scientific">Reticulomyxa filosa</name>
    <dbReference type="NCBI Taxonomy" id="46433"/>
    <lineage>
        <taxon>Eukaryota</taxon>
        <taxon>Sar</taxon>
        <taxon>Rhizaria</taxon>
        <taxon>Retaria</taxon>
        <taxon>Foraminifera</taxon>
        <taxon>Monothalamids</taxon>
        <taxon>Reticulomyxidae</taxon>
        <taxon>Reticulomyxa</taxon>
    </lineage>
</organism>
<protein>
    <submittedName>
        <fullName evidence="2">Uncharacterized protein</fullName>
    </submittedName>
</protein>
<feature type="transmembrane region" description="Helical" evidence="1">
    <location>
        <begin position="12"/>
        <end position="43"/>
    </location>
</feature>
<reference evidence="2 3" key="1">
    <citation type="journal article" date="2013" name="Curr. Biol.">
        <title>The Genome of the Foraminiferan Reticulomyxa filosa.</title>
        <authorList>
            <person name="Glockner G."/>
            <person name="Hulsmann N."/>
            <person name="Schleicher M."/>
            <person name="Noegel A.A."/>
            <person name="Eichinger L."/>
            <person name="Gallinger C."/>
            <person name="Pawlowski J."/>
            <person name="Sierra R."/>
            <person name="Euteneuer U."/>
            <person name="Pillet L."/>
            <person name="Moustafa A."/>
            <person name="Platzer M."/>
            <person name="Groth M."/>
            <person name="Szafranski K."/>
            <person name="Schliwa M."/>
        </authorList>
    </citation>
    <scope>NUCLEOTIDE SEQUENCE [LARGE SCALE GENOMIC DNA]</scope>
</reference>
<name>X6MK68_RETFI</name>
<gene>
    <name evidence="2" type="ORF">RFI_22997</name>
</gene>
<dbReference type="EMBL" id="ASPP01020069">
    <property type="protein sequence ID" value="ETO14373.1"/>
    <property type="molecule type" value="Genomic_DNA"/>
</dbReference>
<comment type="caution">
    <text evidence="2">The sequence shown here is derived from an EMBL/GenBank/DDBJ whole genome shotgun (WGS) entry which is preliminary data.</text>
</comment>
<feature type="transmembrane region" description="Helical" evidence="1">
    <location>
        <begin position="84"/>
        <end position="109"/>
    </location>
</feature>
<keyword evidence="1" id="KW-0472">Membrane</keyword>
<dbReference type="Proteomes" id="UP000023152">
    <property type="component" value="Unassembled WGS sequence"/>
</dbReference>
<evidence type="ECO:0000256" key="1">
    <source>
        <dbReference type="SAM" id="Phobius"/>
    </source>
</evidence>
<sequence length="216" mass="23926">MESTTTNLTLIWFLPHFIAVVVAVAVAVAIAVVAIVVVVVVVVVVIFVDDKDNNALFRGLVRISALFIRLLAMRGSMSSSSYECTRVAAVAVAVVALALALDFGGLSVHNISARSDNGAWGGFRYSDSLSLPVSSSSSSSSSSFMLHLLLHNKKKSSILSHIKKNFSKLLFFHKHKQQSQFLVVNQILFPFLQNRKKKDKENFFKKNFYNQEYKLV</sequence>
<evidence type="ECO:0000313" key="3">
    <source>
        <dbReference type="Proteomes" id="UP000023152"/>
    </source>
</evidence>
<accession>X6MK68</accession>
<feature type="transmembrane region" description="Helical" evidence="1">
    <location>
        <begin position="55"/>
        <end position="72"/>
    </location>
</feature>
<evidence type="ECO:0000313" key="2">
    <source>
        <dbReference type="EMBL" id="ETO14373.1"/>
    </source>
</evidence>
<keyword evidence="1" id="KW-1133">Transmembrane helix</keyword>
<proteinExistence type="predicted"/>
<keyword evidence="3" id="KW-1185">Reference proteome</keyword>
<keyword evidence="1" id="KW-0812">Transmembrane</keyword>